<accession>A0AAV2SPI6</accession>
<sequence length="190" mass="21498">GASTDLTSPNRSKTMSESNTGITEPSIDKNLSGTIQYFWTLTQNETEPIPFMNNGIFVFKVGDGNPNMVWSVIEKINNVTEYNLKIVSTIEKIDDVWNINVTTESYWISKPIHTVLHDGDILCVRLTVLEDIVQAHFSIGKESFNLELPDSVTLTNRLYSRIGGGDNTDPYQVSWDYPFNCWDKLTLIVE</sequence>
<evidence type="ECO:0000313" key="2">
    <source>
        <dbReference type="EMBL" id="CAL4210687.1"/>
    </source>
</evidence>
<evidence type="ECO:0000256" key="1">
    <source>
        <dbReference type="SAM" id="MobiDB-lite"/>
    </source>
</evidence>
<dbReference type="AlphaFoldDB" id="A0AAV2SPI6"/>
<proteinExistence type="predicted"/>
<name>A0AAV2SPI6_MEGNR</name>
<feature type="non-terminal residue" evidence="2">
    <location>
        <position position="1"/>
    </location>
</feature>
<organism evidence="2 3">
    <name type="scientific">Meganyctiphanes norvegica</name>
    <name type="common">Northern krill</name>
    <name type="synonym">Thysanopoda norvegica</name>
    <dbReference type="NCBI Taxonomy" id="48144"/>
    <lineage>
        <taxon>Eukaryota</taxon>
        <taxon>Metazoa</taxon>
        <taxon>Ecdysozoa</taxon>
        <taxon>Arthropoda</taxon>
        <taxon>Crustacea</taxon>
        <taxon>Multicrustacea</taxon>
        <taxon>Malacostraca</taxon>
        <taxon>Eumalacostraca</taxon>
        <taxon>Eucarida</taxon>
        <taxon>Euphausiacea</taxon>
        <taxon>Euphausiidae</taxon>
        <taxon>Meganyctiphanes</taxon>
    </lineage>
</organism>
<keyword evidence="3" id="KW-1185">Reference proteome</keyword>
<protein>
    <submittedName>
        <fullName evidence="2">Uncharacterized protein</fullName>
    </submittedName>
</protein>
<reference evidence="2 3" key="1">
    <citation type="submission" date="2024-05" db="EMBL/GenBank/DDBJ databases">
        <authorList>
            <person name="Wallberg A."/>
        </authorList>
    </citation>
    <scope>NUCLEOTIDE SEQUENCE [LARGE SCALE GENOMIC DNA]</scope>
</reference>
<dbReference type="Proteomes" id="UP001497623">
    <property type="component" value="Unassembled WGS sequence"/>
</dbReference>
<comment type="caution">
    <text evidence="2">The sequence shown here is derived from an EMBL/GenBank/DDBJ whole genome shotgun (WGS) entry which is preliminary data.</text>
</comment>
<feature type="region of interest" description="Disordered" evidence="1">
    <location>
        <begin position="1"/>
        <end position="26"/>
    </location>
</feature>
<gene>
    <name evidence="2" type="ORF">MNOR_LOCUS38344</name>
</gene>
<dbReference type="EMBL" id="CAXKWB010086047">
    <property type="protein sequence ID" value="CAL4210687.1"/>
    <property type="molecule type" value="Genomic_DNA"/>
</dbReference>
<evidence type="ECO:0000313" key="3">
    <source>
        <dbReference type="Proteomes" id="UP001497623"/>
    </source>
</evidence>